<gene>
    <name evidence="1" type="ordered locus">SBG_1237</name>
</gene>
<proteinExistence type="predicted"/>
<dbReference type="GeneID" id="44980249"/>
<sequence>MMNGIYHFLRVIFLSLICILNSGCSLWQNRVGLDSVVIDTAPHANDNAPIAVDIVAIADASLVPVIQTLSASQWFNAKSQYLHDYPNGLHIWSLELVPDSHFVADENPLKGAQAQALLLFARYRSEGEHRLRLDNMDSLHLRLMMDDAVLAPEQGK</sequence>
<organism evidence="1 2">
    <name type="scientific">Salmonella bongori (strain ATCC 43975 / DSM 13772 / NCTC 12419)</name>
    <dbReference type="NCBI Taxonomy" id="218493"/>
    <lineage>
        <taxon>Bacteria</taxon>
        <taxon>Pseudomonadati</taxon>
        <taxon>Pseudomonadota</taxon>
        <taxon>Gammaproteobacteria</taxon>
        <taxon>Enterobacterales</taxon>
        <taxon>Enterobacteriaceae</taxon>
        <taxon>Salmonella</taxon>
    </lineage>
</organism>
<dbReference type="AlphaFoldDB" id="A0A0K0H9T0"/>
<accession>A0A0K0H9T0</accession>
<protein>
    <submittedName>
        <fullName evidence="1">Exported protein</fullName>
    </submittedName>
</protein>
<dbReference type="RefSeq" id="WP_000980884.1">
    <property type="nucleotide sequence ID" value="NC_015761.1"/>
</dbReference>
<dbReference type="KEGG" id="sbg:SBG_1237"/>
<dbReference type="Proteomes" id="UP000000289">
    <property type="component" value="Chromosome"/>
</dbReference>
<evidence type="ECO:0000313" key="1">
    <source>
        <dbReference type="EMBL" id="CCC30325.1"/>
    </source>
</evidence>
<evidence type="ECO:0000313" key="2">
    <source>
        <dbReference type="Proteomes" id="UP000000289"/>
    </source>
</evidence>
<name>A0A0K0H9T0_SALBC</name>
<reference evidence="1 2" key="1">
    <citation type="journal article" date="2011" name="PLoS Pathog.">
        <title>Salmonella bongori provides insights into the evolution of the Salmonellae.</title>
        <authorList>
            <person name="Fookes M."/>
            <person name="Schroeder G.N."/>
            <person name="Langridge G.C."/>
            <person name="Blondel C.J."/>
            <person name="Mammina C."/>
            <person name="Connor T.R."/>
            <person name="Seth-Smith H."/>
            <person name="Vernikos G.S."/>
            <person name="Robinson K.S."/>
            <person name="Sanders M."/>
            <person name="Petty N.K."/>
            <person name="Kingsley R.A."/>
            <person name="Baumler A.J."/>
            <person name="Nuccio S.P."/>
            <person name="Contreras I."/>
            <person name="Santiviago C.A."/>
            <person name="Maskell D."/>
            <person name="Barrow P."/>
            <person name="Humphrey T."/>
            <person name="Nastasi A."/>
            <person name="Roberts M."/>
            <person name="Frankel G."/>
            <person name="Parkhill J."/>
            <person name="Dougan G."/>
            <person name="Thomson N.R."/>
        </authorList>
    </citation>
    <scope>NUCLEOTIDE SEQUENCE [LARGE SCALE GENOMIC DNA]</scope>
    <source>
        <strain evidence="2">ATCC 43975 / DSM 13772 / NCTC 12419</strain>
    </source>
</reference>
<dbReference type="EMBL" id="FR877557">
    <property type="protein sequence ID" value="CCC30325.1"/>
    <property type="molecule type" value="Genomic_DNA"/>
</dbReference>
<dbReference type="eggNOG" id="ENOG5032ZWP">
    <property type="taxonomic scope" value="Bacteria"/>
</dbReference>